<dbReference type="PANTHER" id="PTHR16105:SF2">
    <property type="entry name" value="RNA-BINDING PROTEIN 41"/>
    <property type="match status" value="1"/>
</dbReference>
<gene>
    <name evidence="5" type="primary">LOC114240964</name>
</gene>
<evidence type="ECO:0000256" key="2">
    <source>
        <dbReference type="PROSITE-ProRule" id="PRU00176"/>
    </source>
</evidence>
<dbReference type="KEGG" id="bman:114240964"/>
<dbReference type="AlphaFoldDB" id="A0A6J2JDB5"/>
<protein>
    <submittedName>
        <fullName evidence="5">RNA-binding protein 41</fullName>
    </submittedName>
</protein>
<dbReference type="GO" id="GO:0097157">
    <property type="term" value="F:pre-mRNA intronic binding"/>
    <property type="evidence" value="ECO:0007669"/>
    <property type="project" value="TreeGrafter"/>
</dbReference>
<dbReference type="InterPro" id="IPR035979">
    <property type="entry name" value="RBD_domain_sf"/>
</dbReference>
<evidence type="ECO:0000313" key="4">
    <source>
        <dbReference type="Proteomes" id="UP000504629"/>
    </source>
</evidence>
<evidence type="ECO:0000256" key="1">
    <source>
        <dbReference type="ARBA" id="ARBA00022884"/>
    </source>
</evidence>
<keyword evidence="1 2" id="KW-0694">RNA-binding</keyword>
<dbReference type="InterPro" id="IPR045164">
    <property type="entry name" value="RBM41/RNPC3"/>
</dbReference>
<feature type="domain" description="RRM" evidence="3">
    <location>
        <begin position="283"/>
        <end position="361"/>
    </location>
</feature>
<dbReference type="RefSeq" id="XP_028027470.1">
    <property type="nucleotide sequence ID" value="XM_028171669.1"/>
</dbReference>
<dbReference type="GO" id="GO:0030626">
    <property type="term" value="F:U12 snRNA binding"/>
    <property type="evidence" value="ECO:0007669"/>
    <property type="project" value="TreeGrafter"/>
</dbReference>
<dbReference type="SMART" id="SM00360">
    <property type="entry name" value="RRM"/>
    <property type="match status" value="1"/>
</dbReference>
<sequence>MCSNTLPKEFEKKSEVLPFTKYGLSSIEEFSRAEEEVRHLELLKKAGLTTDEIKLYQENECGKLNQQNKVETGVLKQKLHYIYTRIQNIKEQVKQQNNQPSTSKTDVSIKNLERNIPKNTYCDGHPMNDIKTLENCLFAHLKDDILPLSKRRKLLRRLERKKERILSQNNTVILDNSNRKPVNRPGSLWDVKELQHKISDPERNKDKLIGPVKKTLYTIKNNKIVRLEPMDSSENSEDEYRAVNIVVPINNAEAQLLEGTKMSIDDIKKIDRFKDYEPGTPSKVLYLKNIAPTVTQQQLSVLFNQFVLDNGGPIDVRLMTGRMRGQAFVRFQNENLAIQALTEINGTIVCGRPIIAQFGRNTNRVQRHER</sequence>
<dbReference type="Proteomes" id="UP000504629">
    <property type="component" value="Unplaced"/>
</dbReference>
<dbReference type="GO" id="GO:0005689">
    <property type="term" value="C:U12-type spliceosomal complex"/>
    <property type="evidence" value="ECO:0007669"/>
    <property type="project" value="TreeGrafter"/>
</dbReference>
<dbReference type="GO" id="GO:0000398">
    <property type="term" value="P:mRNA splicing, via spliceosome"/>
    <property type="evidence" value="ECO:0007669"/>
    <property type="project" value="TreeGrafter"/>
</dbReference>
<keyword evidence="4" id="KW-1185">Reference proteome</keyword>
<evidence type="ECO:0000313" key="5">
    <source>
        <dbReference type="RefSeq" id="XP_028027470.1"/>
    </source>
</evidence>
<organism evidence="4 5">
    <name type="scientific">Bombyx mandarina</name>
    <name type="common">Wild silk moth</name>
    <name type="synonym">Wild silkworm</name>
    <dbReference type="NCBI Taxonomy" id="7092"/>
    <lineage>
        <taxon>Eukaryota</taxon>
        <taxon>Metazoa</taxon>
        <taxon>Ecdysozoa</taxon>
        <taxon>Arthropoda</taxon>
        <taxon>Hexapoda</taxon>
        <taxon>Insecta</taxon>
        <taxon>Pterygota</taxon>
        <taxon>Neoptera</taxon>
        <taxon>Endopterygota</taxon>
        <taxon>Lepidoptera</taxon>
        <taxon>Glossata</taxon>
        <taxon>Ditrysia</taxon>
        <taxon>Bombycoidea</taxon>
        <taxon>Bombycidae</taxon>
        <taxon>Bombycinae</taxon>
        <taxon>Bombyx</taxon>
    </lineage>
</organism>
<dbReference type="InterPro" id="IPR012677">
    <property type="entry name" value="Nucleotide-bd_a/b_plait_sf"/>
</dbReference>
<dbReference type="InterPro" id="IPR000504">
    <property type="entry name" value="RRM_dom"/>
</dbReference>
<proteinExistence type="predicted"/>
<dbReference type="PANTHER" id="PTHR16105">
    <property type="entry name" value="RNA-BINDING REGION-CONTAINING PROTEIN 3"/>
    <property type="match status" value="1"/>
</dbReference>
<dbReference type="PROSITE" id="PS50102">
    <property type="entry name" value="RRM"/>
    <property type="match status" value="1"/>
</dbReference>
<dbReference type="OrthoDB" id="448399at2759"/>
<reference evidence="5" key="1">
    <citation type="submission" date="2025-08" db="UniProtKB">
        <authorList>
            <consortium name="RefSeq"/>
        </authorList>
    </citation>
    <scope>IDENTIFICATION</scope>
    <source>
        <tissue evidence="5">Silk gland</tissue>
    </source>
</reference>
<accession>A0A6J2JDB5</accession>
<dbReference type="Gene3D" id="3.30.70.330">
    <property type="match status" value="1"/>
</dbReference>
<name>A0A6J2JDB5_BOMMA</name>
<dbReference type="SUPFAM" id="SSF54928">
    <property type="entry name" value="RNA-binding domain, RBD"/>
    <property type="match status" value="1"/>
</dbReference>
<dbReference type="Pfam" id="PF00076">
    <property type="entry name" value="RRM_1"/>
    <property type="match status" value="1"/>
</dbReference>
<dbReference type="GeneID" id="114240964"/>
<evidence type="ECO:0000259" key="3">
    <source>
        <dbReference type="PROSITE" id="PS50102"/>
    </source>
</evidence>